<organism evidence="2 3">
    <name type="scientific">Puccinia graminis f. sp. tritici</name>
    <dbReference type="NCBI Taxonomy" id="56615"/>
    <lineage>
        <taxon>Eukaryota</taxon>
        <taxon>Fungi</taxon>
        <taxon>Dikarya</taxon>
        <taxon>Basidiomycota</taxon>
        <taxon>Pucciniomycotina</taxon>
        <taxon>Pucciniomycetes</taxon>
        <taxon>Pucciniales</taxon>
        <taxon>Pucciniaceae</taxon>
        <taxon>Puccinia</taxon>
    </lineage>
</organism>
<evidence type="ECO:0000313" key="3">
    <source>
        <dbReference type="Proteomes" id="UP000325313"/>
    </source>
</evidence>
<accession>A0A5B0RX43</accession>
<comment type="caution">
    <text evidence="2">The sequence shown here is derived from an EMBL/GenBank/DDBJ whole genome shotgun (WGS) entry which is preliminary data.</text>
</comment>
<evidence type="ECO:0000313" key="2">
    <source>
        <dbReference type="EMBL" id="KAA1129938.1"/>
    </source>
</evidence>
<reference evidence="2 3" key="1">
    <citation type="submission" date="2019-05" db="EMBL/GenBank/DDBJ databases">
        <title>Emergence of the Ug99 lineage of the wheat stem rust pathogen through somatic hybridization.</title>
        <authorList>
            <person name="Li F."/>
            <person name="Upadhyaya N.M."/>
            <person name="Sperschneider J."/>
            <person name="Matny O."/>
            <person name="Nguyen-Phuc H."/>
            <person name="Mago R."/>
            <person name="Raley C."/>
            <person name="Miller M.E."/>
            <person name="Silverstein K.A.T."/>
            <person name="Henningsen E."/>
            <person name="Hirsch C.D."/>
            <person name="Visser B."/>
            <person name="Pretorius Z.A."/>
            <person name="Steffenson B.J."/>
            <person name="Schwessinger B."/>
            <person name="Dodds P.N."/>
            <person name="Figueroa M."/>
        </authorList>
    </citation>
    <scope>NUCLEOTIDE SEQUENCE [LARGE SCALE GENOMIC DNA]</scope>
    <source>
        <strain evidence="2 3">Ug99</strain>
    </source>
</reference>
<evidence type="ECO:0000256" key="1">
    <source>
        <dbReference type="SAM" id="SignalP"/>
    </source>
</evidence>
<proteinExistence type="predicted"/>
<dbReference type="Proteomes" id="UP000325313">
    <property type="component" value="Unassembled WGS sequence"/>
</dbReference>
<name>A0A5B0RX43_PUCGR</name>
<dbReference type="EMBL" id="VDEP01000116">
    <property type="protein sequence ID" value="KAA1129938.1"/>
    <property type="molecule type" value="Genomic_DNA"/>
</dbReference>
<gene>
    <name evidence="2" type="ORF">PGTUg99_007791</name>
</gene>
<keyword evidence="1" id="KW-0732">Signal</keyword>
<sequence length="191" mass="21186">MLACLSLLILVGHSLQGIPSHGYIQIPQTAPDLEADGQVNTFQHQINSIHEGLHNKPHSSHNILHTISEEEDIYGALKSPNSSHDESIQEKKYCIGCLSLIPCDNQSMPVNIRHYQGGRDRQLKQDYRCPTCGMIVDPKKVLEIQEAEANSLDVLEVPQDMSRKEVIETVRNCSLGVLIGLALIISLLKFG</sequence>
<dbReference type="AlphaFoldDB" id="A0A5B0RX43"/>
<feature type="signal peptide" evidence="1">
    <location>
        <begin position="1"/>
        <end position="17"/>
    </location>
</feature>
<protein>
    <submittedName>
        <fullName evidence="2">Uncharacterized protein</fullName>
    </submittedName>
</protein>
<feature type="chain" id="PRO_5022937764" evidence="1">
    <location>
        <begin position="18"/>
        <end position="191"/>
    </location>
</feature>